<evidence type="ECO:0000313" key="2">
    <source>
        <dbReference type="EMBL" id="KAK7826497.1"/>
    </source>
</evidence>
<comment type="caution">
    <text evidence="2">The sequence shown here is derived from an EMBL/GenBank/DDBJ whole genome shotgun (WGS) entry which is preliminary data.</text>
</comment>
<evidence type="ECO:0000256" key="1">
    <source>
        <dbReference type="SAM" id="MobiDB-lite"/>
    </source>
</evidence>
<accession>A0AAW0JJ26</accession>
<dbReference type="PANTHER" id="PTHR18887:SF2">
    <property type="entry name" value="GOLGIN SUBFAMILY B MEMBER 1"/>
    <property type="match status" value="1"/>
</dbReference>
<organism evidence="2 3">
    <name type="scientific">Myodes glareolus</name>
    <name type="common">Bank vole</name>
    <name type="synonym">Clethrionomys glareolus</name>
    <dbReference type="NCBI Taxonomy" id="447135"/>
    <lineage>
        <taxon>Eukaryota</taxon>
        <taxon>Metazoa</taxon>
        <taxon>Chordata</taxon>
        <taxon>Craniata</taxon>
        <taxon>Vertebrata</taxon>
        <taxon>Euteleostomi</taxon>
        <taxon>Mammalia</taxon>
        <taxon>Eutheria</taxon>
        <taxon>Euarchontoglires</taxon>
        <taxon>Glires</taxon>
        <taxon>Rodentia</taxon>
        <taxon>Myomorpha</taxon>
        <taxon>Muroidea</taxon>
        <taxon>Cricetidae</taxon>
        <taxon>Arvicolinae</taxon>
        <taxon>Myodes</taxon>
    </lineage>
</organism>
<protein>
    <submittedName>
        <fullName evidence="2">Uncharacterized protein</fullName>
    </submittedName>
</protein>
<proteinExistence type="predicted"/>
<dbReference type="GO" id="GO:0005793">
    <property type="term" value="C:endoplasmic reticulum-Golgi intermediate compartment"/>
    <property type="evidence" value="ECO:0007669"/>
    <property type="project" value="TreeGrafter"/>
</dbReference>
<sequence length="153" mass="17568">MMFWNAWLKQRSWGGAKDIISQKDAQLQQKDKALQLSQLLEEKTLSVQLSDTSQSLRESQQYSSDLFKHCAVLEKQVQELQAVFSALIVLQLHFYVGLVFPLSEAQQQLGSTKQEGSELKKLLEEERDQRSPRSRVPVELQKPMLSRTVAHRG</sequence>
<dbReference type="PANTHER" id="PTHR18887">
    <property type="entry name" value="GOLGI-ASSOCIATED PROTEIN GCP360-RELATED"/>
    <property type="match status" value="1"/>
</dbReference>
<dbReference type="Proteomes" id="UP001488838">
    <property type="component" value="Unassembled WGS sequence"/>
</dbReference>
<dbReference type="AlphaFoldDB" id="A0AAW0JJ26"/>
<gene>
    <name evidence="2" type="ORF">U0070_017078</name>
</gene>
<feature type="region of interest" description="Disordered" evidence="1">
    <location>
        <begin position="111"/>
        <end position="153"/>
    </location>
</feature>
<evidence type="ECO:0000313" key="3">
    <source>
        <dbReference type="Proteomes" id="UP001488838"/>
    </source>
</evidence>
<dbReference type="InterPro" id="IPR026202">
    <property type="entry name" value="GOLGB1"/>
</dbReference>
<dbReference type="GO" id="GO:0016020">
    <property type="term" value="C:membrane"/>
    <property type="evidence" value="ECO:0007669"/>
    <property type="project" value="TreeGrafter"/>
</dbReference>
<dbReference type="EMBL" id="JBBHLL010000034">
    <property type="protein sequence ID" value="KAK7826497.1"/>
    <property type="molecule type" value="Genomic_DNA"/>
</dbReference>
<name>A0AAW0JJ26_MYOGA</name>
<feature type="compositionally biased region" description="Basic and acidic residues" evidence="1">
    <location>
        <begin position="115"/>
        <end position="131"/>
    </location>
</feature>
<dbReference type="GO" id="GO:0005801">
    <property type="term" value="C:cis-Golgi network"/>
    <property type="evidence" value="ECO:0007669"/>
    <property type="project" value="TreeGrafter"/>
</dbReference>
<reference evidence="2 3" key="1">
    <citation type="journal article" date="2023" name="bioRxiv">
        <title>Conserved and derived expression patterns and positive selection on dental genes reveal complex evolutionary context of ever-growing rodent molars.</title>
        <authorList>
            <person name="Calamari Z.T."/>
            <person name="Song A."/>
            <person name="Cohen E."/>
            <person name="Akter M."/>
            <person name="Roy R.D."/>
            <person name="Hallikas O."/>
            <person name="Christensen M.M."/>
            <person name="Li P."/>
            <person name="Marangoni P."/>
            <person name="Jernvall J."/>
            <person name="Klein O.D."/>
        </authorList>
    </citation>
    <scope>NUCLEOTIDE SEQUENCE [LARGE SCALE GENOMIC DNA]</scope>
    <source>
        <strain evidence="2">V071</strain>
    </source>
</reference>
<keyword evidence="3" id="KW-1185">Reference proteome</keyword>